<dbReference type="InterPro" id="IPR006186">
    <property type="entry name" value="Ser/Thr-sp_prot-phosphatase"/>
</dbReference>
<dbReference type="PANTHER" id="PTHR42850:SF7">
    <property type="entry name" value="BIS(5'-NUCLEOSYL)-TETRAPHOSPHATASE PRPE [ASYMMETRICAL]"/>
    <property type="match status" value="1"/>
</dbReference>
<dbReference type="GO" id="GO:0016791">
    <property type="term" value="F:phosphatase activity"/>
    <property type="evidence" value="ECO:0007669"/>
    <property type="project" value="TreeGrafter"/>
</dbReference>
<dbReference type="PRINTS" id="PR00114">
    <property type="entry name" value="STPHPHTASE"/>
</dbReference>
<organism evidence="2 3">
    <name type="scientific">Brevibacillus laterosporus LMG 15441</name>
    <dbReference type="NCBI Taxonomy" id="1042163"/>
    <lineage>
        <taxon>Bacteria</taxon>
        <taxon>Bacillati</taxon>
        <taxon>Bacillota</taxon>
        <taxon>Bacilli</taxon>
        <taxon>Bacillales</taxon>
        <taxon>Paenibacillaceae</taxon>
        <taxon>Brevibacillus</taxon>
    </lineage>
</organism>
<dbReference type="InterPro" id="IPR050126">
    <property type="entry name" value="Ap4A_hydrolase"/>
</dbReference>
<dbReference type="Pfam" id="PF00149">
    <property type="entry name" value="Metallophos"/>
    <property type="match status" value="1"/>
</dbReference>
<dbReference type="PANTHER" id="PTHR42850">
    <property type="entry name" value="METALLOPHOSPHOESTERASE"/>
    <property type="match status" value="1"/>
</dbReference>
<dbReference type="InterPro" id="IPR041780">
    <property type="entry name" value="MPP_PrpE-like"/>
</dbReference>
<dbReference type="STRING" id="1042163.BRLA_c007150"/>
<dbReference type="AlphaFoldDB" id="A0A075R1F5"/>
<keyword evidence="2" id="KW-0378">Hydrolase</keyword>
<evidence type="ECO:0000259" key="1">
    <source>
        <dbReference type="Pfam" id="PF00149"/>
    </source>
</evidence>
<feature type="domain" description="Calcineurin-like phosphoesterase" evidence="1">
    <location>
        <begin position="27"/>
        <end position="102"/>
    </location>
</feature>
<dbReference type="InterPro" id="IPR004843">
    <property type="entry name" value="Calcineurin-like_PHP"/>
</dbReference>
<dbReference type="GO" id="GO:0004081">
    <property type="term" value="F:bis(5'-nucleosyl)-tetraphosphatase (asymmetrical) activity"/>
    <property type="evidence" value="ECO:0007669"/>
    <property type="project" value="UniProtKB-EC"/>
</dbReference>
<proteinExistence type="predicted"/>
<sequence length="284" mass="32109">MENSGVGRVKKFIPKRSKFFTANSGVDVIGDIHGCYEEFIELLSVLGYTFDAKDQLYKHPMGRKILSLGDITSRGPESLKLLDFFIRHIKEGLAEMVDSNHGWKIARWLDGRRVTLAHGDELVEQQFARYEVEHGARRTAQFRYASLQLLMSAPSHIIVKYRGKKALVAVHAGIKDSYIGEDSPAIQNFCRYGDVAGLGPDGRPIRKDWTVDHLSDMVVIWGHDPRPEPERSKRQNAINIDQGCVFGGKLTAYRFPEDELVSVLAKTNYSGLEDTPLTRYVKKE</sequence>
<keyword evidence="3" id="KW-1185">Reference proteome</keyword>
<dbReference type="CDD" id="cd07423">
    <property type="entry name" value="MPP_Prp_like"/>
    <property type="match status" value="1"/>
</dbReference>
<dbReference type="Gene3D" id="3.60.21.10">
    <property type="match status" value="1"/>
</dbReference>
<dbReference type="EC" id="3.6.1.17" evidence="2"/>
<dbReference type="HOGENOM" id="CLU_023125_3_0_9"/>
<dbReference type="eggNOG" id="COG0639">
    <property type="taxonomic scope" value="Bacteria"/>
</dbReference>
<accession>A0A075R1F5</accession>
<dbReference type="SUPFAM" id="SSF56300">
    <property type="entry name" value="Metallo-dependent phosphatases"/>
    <property type="match status" value="1"/>
</dbReference>
<dbReference type="KEGG" id="blr:BRLA_c007150"/>
<dbReference type="InterPro" id="IPR029052">
    <property type="entry name" value="Metallo-depent_PP-like"/>
</dbReference>
<dbReference type="RefSeq" id="WP_022585655.1">
    <property type="nucleotide sequence ID" value="NZ_CP007806.1"/>
</dbReference>
<evidence type="ECO:0000313" key="3">
    <source>
        <dbReference type="Proteomes" id="UP000005850"/>
    </source>
</evidence>
<name>A0A075R1F5_BRELA</name>
<dbReference type="Proteomes" id="UP000005850">
    <property type="component" value="Chromosome"/>
</dbReference>
<reference evidence="2 3" key="1">
    <citation type="journal article" date="2011" name="J. Bacteriol.">
        <title>Genome sequence of Brevibacillus laterosporus LMG 15441, a pathogen of invertebrates.</title>
        <authorList>
            <person name="Djukic M."/>
            <person name="Poehlein A."/>
            <person name="Thurmer A."/>
            <person name="Daniel R."/>
        </authorList>
    </citation>
    <scope>NUCLEOTIDE SEQUENCE [LARGE SCALE GENOMIC DNA]</scope>
    <source>
        <strain evidence="2 3">LMG 15441</strain>
    </source>
</reference>
<gene>
    <name evidence="2" type="ORF">BRLA_c007150</name>
</gene>
<evidence type="ECO:0000313" key="2">
    <source>
        <dbReference type="EMBL" id="AIG25073.1"/>
    </source>
</evidence>
<dbReference type="EMBL" id="CP007806">
    <property type="protein sequence ID" value="AIG25073.1"/>
    <property type="molecule type" value="Genomic_DNA"/>
</dbReference>
<protein>
    <submittedName>
        <fullName evidence="2">Calcineurin-like phosphoesterase</fullName>
        <ecNumber evidence="2">3.6.1.17</ecNumber>
    </submittedName>
</protein>
<dbReference type="GO" id="GO:0005737">
    <property type="term" value="C:cytoplasm"/>
    <property type="evidence" value="ECO:0007669"/>
    <property type="project" value="TreeGrafter"/>
</dbReference>